<dbReference type="Proteomes" id="UP000008721">
    <property type="component" value="Chromosome"/>
</dbReference>
<dbReference type="RefSeq" id="WP_013460193.1">
    <property type="nucleotide sequence ID" value="NC_014762.1"/>
</dbReference>
<sequence length="64" mass="7697">MNNTKYIDEAMESAIDLMNGLLIYHKAQSDWQNLPLSEKSIYKDFKEYLEVCFREYFILKVLNK</sequence>
<evidence type="ECO:0000313" key="1">
    <source>
        <dbReference type="EMBL" id="ADR33996.1"/>
    </source>
</evidence>
<proteinExistence type="predicted"/>
<accession>E4TY76</accession>
<dbReference type="KEGG" id="sku:Sulku_1333"/>
<dbReference type="AlphaFoldDB" id="E4TY76"/>
<organism evidence="1 2">
    <name type="scientific">Sulfuricurvum kujiense (strain ATCC BAA-921 / DSM 16994 / JCM 11577 / YK-1)</name>
    <dbReference type="NCBI Taxonomy" id="709032"/>
    <lineage>
        <taxon>Bacteria</taxon>
        <taxon>Pseudomonadati</taxon>
        <taxon>Campylobacterota</taxon>
        <taxon>Epsilonproteobacteria</taxon>
        <taxon>Campylobacterales</taxon>
        <taxon>Sulfurimonadaceae</taxon>
        <taxon>Sulfuricurvum</taxon>
    </lineage>
</organism>
<protein>
    <submittedName>
        <fullName evidence="1">Uncharacterized protein</fullName>
    </submittedName>
</protein>
<dbReference type="HOGENOM" id="CLU_2866146_0_0_7"/>
<reference evidence="1 2" key="1">
    <citation type="journal article" date="2012" name="Stand. Genomic Sci.">
        <title>Complete genome sequence of the sulfur compounds oxidizing chemolithoautotroph Sulfuricurvum kujiense type strain (YK-1(T)).</title>
        <authorList>
            <person name="Han C."/>
            <person name="Kotsyurbenko O."/>
            <person name="Chertkov O."/>
            <person name="Held B."/>
            <person name="Lapidus A."/>
            <person name="Nolan M."/>
            <person name="Lucas S."/>
            <person name="Hammon N."/>
            <person name="Deshpande S."/>
            <person name="Cheng J.F."/>
            <person name="Tapia R."/>
            <person name="Goodwin L.A."/>
            <person name="Pitluck S."/>
            <person name="Liolios K."/>
            <person name="Pagani I."/>
            <person name="Ivanova N."/>
            <person name="Mavromatis K."/>
            <person name="Mikhailova N."/>
            <person name="Pati A."/>
            <person name="Chen A."/>
            <person name="Palaniappan K."/>
            <person name="Land M."/>
            <person name="Hauser L."/>
            <person name="Chang Y.J."/>
            <person name="Jeffries C.D."/>
            <person name="Brambilla E.M."/>
            <person name="Rohde M."/>
            <person name="Spring S."/>
            <person name="Sikorski J."/>
            <person name="Goker M."/>
            <person name="Woyke T."/>
            <person name="Bristow J."/>
            <person name="Eisen J.A."/>
            <person name="Markowitz V."/>
            <person name="Hugenholtz P."/>
            <person name="Kyrpides N.C."/>
            <person name="Klenk H.P."/>
            <person name="Detter J.C."/>
        </authorList>
    </citation>
    <scope>NUCLEOTIDE SEQUENCE [LARGE SCALE GENOMIC DNA]</scope>
    <source>
        <strain evidence="2">ATCC BAA-921 / DSM 16994 / JCM 11577 / YK-1</strain>
    </source>
</reference>
<dbReference type="EMBL" id="CP002355">
    <property type="protein sequence ID" value="ADR33996.1"/>
    <property type="molecule type" value="Genomic_DNA"/>
</dbReference>
<keyword evidence="2" id="KW-1185">Reference proteome</keyword>
<gene>
    <name evidence="1" type="ordered locus">Sulku_1333</name>
</gene>
<evidence type="ECO:0000313" key="2">
    <source>
        <dbReference type="Proteomes" id="UP000008721"/>
    </source>
</evidence>
<dbReference type="STRING" id="709032.Sulku_1333"/>
<name>E4TY76_SULKY</name>